<keyword evidence="4" id="KW-0808">Transferase</keyword>
<accession>A0A8C5CGZ2</accession>
<reference evidence="23" key="2">
    <citation type="submission" date="2025-09" db="UniProtKB">
        <authorList>
            <consortium name="Ensembl"/>
        </authorList>
    </citation>
    <scope>IDENTIFICATION</scope>
</reference>
<evidence type="ECO:0000256" key="6">
    <source>
        <dbReference type="ARBA" id="ARBA00022776"/>
    </source>
</evidence>
<dbReference type="InterPro" id="IPR023313">
    <property type="entry name" value="UBQ-conjugating_AS"/>
</dbReference>
<comment type="similarity">
    <text evidence="20">Belongs to the ubiquitin-conjugating enzyme family.</text>
</comment>
<dbReference type="PROSITE" id="PS00183">
    <property type="entry name" value="UBC_1"/>
    <property type="match status" value="1"/>
</dbReference>
<name>A0A8C5CGZ2_GADMO</name>
<dbReference type="Gene3D" id="3.10.110.10">
    <property type="entry name" value="Ubiquitin Conjugating Enzyme"/>
    <property type="match status" value="1"/>
</dbReference>
<keyword evidence="6" id="KW-0498">Mitosis</keyword>
<keyword evidence="10" id="KW-0131">Cell cycle</keyword>
<dbReference type="PANTHER" id="PTHR24067">
    <property type="entry name" value="UBIQUITIN-CONJUGATING ENZYME E2"/>
    <property type="match status" value="1"/>
</dbReference>
<evidence type="ECO:0000256" key="7">
    <source>
        <dbReference type="ARBA" id="ARBA00022786"/>
    </source>
</evidence>
<feature type="active site" description="Glycyl thioester intermediate" evidence="19">
    <location>
        <position position="135"/>
    </location>
</feature>
<dbReference type="GeneTree" id="ENSGT00930000150941"/>
<evidence type="ECO:0000313" key="24">
    <source>
        <dbReference type="Proteomes" id="UP000694546"/>
    </source>
</evidence>
<evidence type="ECO:0000259" key="22">
    <source>
        <dbReference type="PROSITE" id="PS50127"/>
    </source>
</evidence>
<evidence type="ECO:0000256" key="11">
    <source>
        <dbReference type="ARBA" id="ARBA00035845"/>
    </source>
</evidence>
<dbReference type="SUPFAM" id="SSF54495">
    <property type="entry name" value="UBC-like"/>
    <property type="match status" value="1"/>
</dbReference>
<comment type="catalytic activity">
    <reaction evidence="11">
        <text>S-ubiquitinyl-[E1 ubiquitin-activating enzyme]-L-cysteine + [acceptor protein]-L-lysine = [E1 ubiquitin-activating enzyme]-L-cysteine + N(6)-monoubiquitinyl-[acceptor protein]-L-lysine.</text>
        <dbReference type="EC" id="2.3.2.24"/>
    </reaction>
</comment>
<reference evidence="23" key="1">
    <citation type="submission" date="2025-08" db="UniProtKB">
        <authorList>
            <consortium name="Ensembl"/>
        </authorList>
    </citation>
    <scope>IDENTIFICATION</scope>
</reference>
<comment type="catalytic activity">
    <reaction evidence="1">
        <text>S-ubiquitinyl-[E1 ubiquitin-activating enzyme]-L-cysteine + [E2 ubiquitin-conjugating enzyme]-L-cysteine = [E1 ubiquitin-activating enzyme]-L-cysteine + S-ubiquitinyl-[E2 ubiquitin-conjugating enzyme]-L-cysteine.</text>
        <dbReference type="EC" id="2.3.2.23"/>
    </reaction>
</comment>
<evidence type="ECO:0000256" key="20">
    <source>
        <dbReference type="RuleBase" id="RU362109"/>
    </source>
</evidence>
<feature type="domain" description="UBC core" evidence="22">
    <location>
        <begin position="51"/>
        <end position="193"/>
    </location>
</feature>
<evidence type="ECO:0000256" key="12">
    <source>
        <dbReference type="ARBA" id="ARBA00039076"/>
    </source>
</evidence>
<evidence type="ECO:0000256" key="10">
    <source>
        <dbReference type="ARBA" id="ARBA00023306"/>
    </source>
</evidence>
<dbReference type="AlphaFoldDB" id="A0A8C5CGZ2"/>
<keyword evidence="24" id="KW-1185">Reference proteome</keyword>
<evidence type="ECO:0000256" key="17">
    <source>
        <dbReference type="ARBA" id="ARBA00042725"/>
    </source>
</evidence>
<evidence type="ECO:0000256" key="4">
    <source>
        <dbReference type="ARBA" id="ARBA00022679"/>
    </source>
</evidence>
<proteinExistence type="inferred from homology"/>
<dbReference type="PROSITE" id="PS50127">
    <property type="entry name" value="UBC_2"/>
    <property type="match status" value="1"/>
</dbReference>
<evidence type="ECO:0000256" key="16">
    <source>
        <dbReference type="ARBA" id="ARBA00042389"/>
    </source>
</evidence>
<dbReference type="Pfam" id="PF00179">
    <property type="entry name" value="UQ_con"/>
    <property type="match status" value="1"/>
</dbReference>
<dbReference type="Ensembl" id="ENSGMOT00000039602.1">
    <property type="protein sequence ID" value="ENSGMOP00000060374.1"/>
    <property type="gene ID" value="ENSGMOG00000018194.2"/>
</dbReference>
<evidence type="ECO:0000256" key="3">
    <source>
        <dbReference type="ARBA" id="ARBA00022618"/>
    </source>
</evidence>
<dbReference type="GO" id="GO:0061631">
    <property type="term" value="F:ubiquitin conjugating enzyme activity"/>
    <property type="evidence" value="ECO:0007669"/>
    <property type="project" value="UniProtKB-EC"/>
</dbReference>
<comment type="function">
    <text evidence="18">Accepts ubiquitin from the E1 complex and catalyzes its covalent attachment to other proteins. In vitro catalyzes 'Lys-11'- and 'Lys-48'-linked polyubiquitination. Acts as an essential factor of the anaphase promoting complex/cyclosome (APC/C), a cell cycle-regulated ubiquitin ligase that controls progression through mitosis. Acts by initiating 'Lys-11'-linked polyubiquitin chains on APC/C substrates, leading to the degradation of APC/C substrates by the proteasome and promoting mitotic exit.</text>
</comment>
<evidence type="ECO:0000256" key="9">
    <source>
        <dbReference type="ARBA" id="ARBA00022843"/>
    </source>
</evidence>
<evidence type="ECO:0000256" key="15">
    <source>
        <dbReference type="ARBA" id="ARBA00042312"/>
    </source>
</evidence>
<keyword evidence="9" id="KW-0832">Ubl conjugation</keyword>
<protein>
    <recommendedName>
        <fullName evidence="13">Ubiquitin-conjugating enzyme E2 C</fullName>
        <ecNumber evidence="2">2.3.2.23</ecNumber>
        <ecNumber evidence="12">2.3.2.24</ecNumber>
    </recommendedName>
    <alternativeName>
        <fullName evidence="17">(E3-independent) E2 ubiquitin-conjugating enzyme C</fullName>
    </alternativeName>
    <alternativeName>
        <fullName evidence="14">E2 ubiquitin-conjugating enzyme C</fullName>
    </alternativeName>
    <alternativeName>
        <fullName evidence="16">Ubiquitin carrier protein C</fullName>
    </alternativeName>
    <alternativeName>
        <fullName evidence="15">Ubiquitin-protein ligase C</fullName>
    </alternativeName>
</protein>
<dbReference type="GO" id="GO:0005524">
    <property type="term" value="F:ATP binding"/>
    <property type="evidence" value="ECO:0007669"/>
    <property type="project" value="UniProtKB-UniRule"/>
</dbReference>
<evidence type="ECO:0000256" key="14">
    <source>
        <dbReference type="ARBA" id="ARBA00041791"/>
    </source>
</evidence>
<evidence type="ECO:0000256" key="2">
    <source>
        <dbReference type="ARBA" id="ARBA00012486"/>
    </source>
</evidence>
<organism evidence="23 24">
    <name type="scientific">Gadus morhua</name>
    <name type="common">Atlantic cod</name>
    <dbReference type="NCBI Taxonomy" id="8049"/>
    <lineage>
        <taxon>Eukaryota</taxon>
        <taxon>Metazoa</taxon>
        <taxon>Chordata</taxon>
        <taxon>Craniata</taxon>
        <taxon>Vertebrata</taxon>
        <taxon>Euteleostomi</taxon>
        <taxon>Actinopterygii</taxon>
        <taxon>Neopterygii</taxon>
        <taxon>Teleostei</taxon>
        <taxon>Neoteleostei</taxon>
        <taxon>Acanthomorphata</taxon>
        <taxon>Zeiogadaria</taxon>
        <taxon>Gadariae</taxon>
        <taxon>Gadiformes</taxon>
        <taxon>Gadoidei</taxon>
        <taxon>Gadidae</taxon>
        <taxon>Gadus</taxon>
    </lineage>
</organism>
<evidence type="ECO:0000256" key="13">
    <source>
        <dbReference type="ARBA" id="ARBA00039887"/>
    </source>
</evidence>
<keyword evidence="8 20" id="KW-0067">ATP-binding</keyword>
<dbReference type="OMA" id="PKDNHAV"/>
<dbReference type="CDD" id="cd23791">
    <property type="entry name" value="UBCc_UBE2C"/>
    <property type="match status" value="1"/>
</dbReference>
<dbReference type="InterPro" id="IPR016135">
    <property type="entry name" value="UBQ-conjugating_enzyme/RWD"/>
</dbReference>
<dbReference type="InterPro" id="IPR050113">
    <property type="entry name" value="Ub_conjugating_enzyme"/>
</dbReference>
<keyword evidence="3" id="KW-0132">Cell division</keyword>
<keyword evidence="7 20" id="KW-0833">Ubl conjugation pathway</keyword>
<keyword evidence="5 20" id="KW-0547">Nucleotide-binding</keyword>
<dbReference type="Proteomes" id="UP000694546">
    <property type="component" value="Chromosome 13"/>
</dbReference>
<evidence type="ECO:0000256" key="8">
    <source>
        <dbReference type="ARBA" id="ARBA00022840"/>
    </source>
</evidence>
<dbReference type="GO" id="GO:0051301">
    <property type="term" value="P:cell division"/>
    <property type="evidence" value="ECO:0007669"/>
    <property type="project" value="UniProtKB-KW"/>
</dbReference>
<sequence>MLIIRVCPDSESLCSSDPSSKMSSQNTDPAAAASTAALKGSEAGGSAARGSVTKRLQQELMTLMMSGDKGISAFPESDNLFKWIGTVDGAVETVYEGLRYKLSLEFPSGYPYKAPRVKFVTPCFHPNVDEQGFICLDILKDKWSALYDVRSILLSIQSLLGEPNNDSPLNVAAAELWDNQEAFKAHVNAVFKS</sequence>
<evidence type="ECO:0000256" key="1">
    <source>
        <dbReference type="ARBA" id="ARBA00000485"/>
    </source>
</evidence>
<evidence type="ECO:0000256" key="18">
    <source>
        <dbReference type="ARBA" id="ARBA00058373"/>
    </source>
</evidence>
<evidence type="ECO:0000313" key="23">
    <source>
        <dbReference type="Ensembl" id="ENSGMOP00000060374.1"/>
    </source>
</evidence>
<dbReference type="EC" id="2.3.2.24" evidence="12"/>
<evidence type="ECO:0000256" key="21">
    <source>
        <dbReference type="SAM" id="MobiDB-lite"/>
    </source>
</evidence>
<dbReference type="FunFam" id="3.10.110.10:FF:000039">
    <property type="entry name" value="Ubiquitin-conjugating enzyme E2 C"/>
    <property type="match status" value="1"/>
</dbReference>
<dbReference type="SMART" id="SM00212">
    <property type="entry name" value="UBCc"/>
    <property type="match status" value="1"/>
</dbReference>
<evidence type="ECO:0000256" key="5">
    <source>
        <dbReference type="ARBA" id="ARBA00022741"/>
    </source>
</evidence>
<evidence type="ECO:0000256" key="19">
    <source>
        <dbReference type="PROSITE-ProRule" id="PRU10133"/>
    </source>
</evidence>
<feature type="region of interest" description="Disordered" evidence="21">
    <location>
        <begin position="13"/>
        <end position="36"/>
    </location>
</feature>
<dbReference type="InterPro" id="IPR000608">
    <property type="entry name" value="UBC"/>
</dbReference>
<dbReference type="EC" id="2.3.2.23" evidence="2"/>